<keyword evidence="2" id="KW-1003">Cell membrane</keyword>
<keyword evidence="6" id="KW-0175">Coiled coil</keyword>
<evidence type="ECO:0000256" key="7">
    <source>
        <dbReference type="SAM" id="Phobius"/>
    </source>
</evidence>
<feature type="domain" description="HAMP" evidence="8">
    <location>
        <begin position="343"/>
        <end position="401"/>
    </location>
</feature>
<dbReference type="CDD" id="cd12914">
    <property type="entry name" value="PDC1_DGC_like"/>
    <property type="match status" value="1"/>
</dbReference>
<protein>
    <submittedName>
        <fullName evidence="9">HAMP domain-containing protein</fullName>
    </submittedName>
</protein>
<dbReference type="Pfam" id="PF02743">
    <property type="entry name" value="dCache_1"/>
    <property type="match status" value="1"/>
</dbReference>
<keyword evidence="4 7" id="KW-1133">Transmembrane helix</keyword>
<sequence>MKNLHRLFYIPAWPIATKISVALMSAVFIPMSFTAYYNLRESLDRVETAEYRKLELLATSTASRLDQLIVDIQHLVIQVSGDLNVVDFLSATTPNQRKSLRPRLEKTLENIYRSNPDFDAAYILDIKGQCIAATDPIFIGQNYTFRQYYSSAIQGRAYVSSILMGRTTRRPGLYFSSPVKTESGAIVGVMVLKIKGQGIWTIVDSLRLADQSYAFLIDKEGVIVSHPDKSRLYNTIVPLSLEKNKQILSDRGDNFASIKSLNIPELKVMVRAKQTGHTNYYSDFGKKQMIVGFAPMKIEPWVLGISQSREQFEVPLNHLVLFNVSSVIIVGGITAIIALLLSSKISRPIRSLTAAAQALENEDFNQEAHNSLVKVSNSQDDIGQLVRVYLDMAKKVSMRNQNLKIQVQELRIEIDDTKRARYVEEITGNEHFQKLQKKIQKIQKNQVTASESERDYYQRLQSQVQSLKERSALNLPS</sequence>
<dbReference type="Proteomes" id="UP000076925">
    <property type="component" value="Unassembled WGS sequence"/>
</dbReference>
<comment type="caution">
    <text evidence="9">The sequence shown here is derived from an EMBL/GenBank/DDBJ whole genome shotgun (WGS) entry which is preliminary data.</text>
</comment>
<evidence type="ECO:0000256" key="4">
    <source>
        <dbReference type="ARBA" id="ARBA00022989"/>
    </source>
</evidence>
<dbReference type="Gene3D" id="6.10.340.10">
    <property type="match status" value="1"/>
</dbReference>
<reference evidence="9 10" key="1">
    <citation type="journal article" date="2013" name="Genome Biol. Evol.">
        <title>Genomes of Stigonematalean cyanobacteria (subsection V) and the evolution of oxygenic photosynthesis from prokaryotes to plastids.</title>
        <authorList>
            <person name="Dagan T."/>
            <person name="Roettger M."/>
            <person name="Stucken K."/>
            <person name="Landan G."/>
            <person name="Koch R."/>
            <person name="Major P."/>
            <person name="Gould S.B."/>
            <person name="Goremykin V.V."/>
            <person name="Rippka R."/>
            <person name="Tandeau de Marsac N."/>
            <person name="Gugger M."/>
            <person name="Lockhart P.J."/>
            <person name="Allen J.F."/>
            <person name="Brune I."/>
            <person name="Maus I."/>
            <person name="Puhler A."/>
            <person name="Martin W.F."/>
        </authorList>
    </citation>
    <scope>NUCLEOTIDE SEQUENCE [LARGE SCALE GENOMIC DNA]</scope>
    <source>
        <strain evidence="9 10">PCC 7110</strain>
    </source>
</reference>
<organism evidence="9 10">
    <name type="scientific">Scytonema hofmannii PCC 7110</name>
    <dbReference type="NCBI Taxonomy" id="128403"/>
    <lineage>
        <taxon>Bacteria</taxon>
        <taxon>Bacillati</taxon>
        <taxon>Cyanobacteriota</taxon>
        <taxon>Cyanophyceae</taxon>
        <taxon>Nostocales</taxon>
        <taxon>Scytonemataceae</taxon>
        <taxon>Scytonema</taxon>
    </lineage>
</organism>
<evidence type="ECO:0000256" key="2">
    <source>
        <dbReference type="ARBA" id="ARBA00022475"/>
    </source>
</evidence>
<dbReference type="AlphaFoldDB" id="A0A139XEH9"/>
<dbReference type="SMART" id="SM00304">
    <property type="entry name" value="HAMP"/>
    <property type="match status" value="1"/>
</dbReference>
<dbReference type="Pfam" id="PF00672">
    <property type="entry name" value="HAMP"/>
    <property type="match status" value="1"/>
</dbReference>
<evidence type="ECO:0000256" key="3">
    <source>
        <dbReference type="ARBA" id="ARBA00022692"/>
    </source>
</evidence>
<dbReference type="EMBL" id="ANNX02000016">
    <property type="protein sequence ID" value="KYC43095.1"/>
    <property type="molecule type" value="Genomic_DNA"/>
</dbReference>
<dbReference type="InterPro" id="IPR003660">
    <property type="entry name" value="HAMP_dom"/>
</dbReference>
<dbReference type="GO" id="GO:0005886">
    <property type="term" value="C:plasma membrane"/>
    <property type="evidence" value="ECO:0007669"/>
    <property type="project" value="UniProtKB-SubCell"/>
</dbReference>
<dbReference type="InterPro" id="IPR029151">
    <property type="entry name" value="Sensor-like_sf"/>
</dbReference>
<proteinExistence type="predicted"/>
<evidence type="ECO:0000256" key="1">
    <source>
        <dbReference type="ARBA" id="ARBA00004651"/>
    </source>
</evidence>
<keyword evidence="5 7" id="KW-0472">Membrane</keyword>
<evidence type="ECO:0000313" key="9">
    <source>
        <dbReference type="EMBL" id="KYC43095.1"/>
    </source>
</evidence>
<dbReference type="CDD" id="cd06225">
    <property type="entry name" value="HAMP"/>
    <property type="match status" value="1"/>
</dbReference>
<dbReference type="GO" id="GO:0007165">
    <property type="term" value="P:signal transduction"/>
    <property type="evidence" value="ECO:0007669"/>
    <property type="project" value="InterPro"/>
</dbReference>
<evidence type="ECO:0000259" key="8">
    <source>
        <dbReference type="PROSITE" id="PS50885"/>
    </source>
</evidence>
<name>A0A139XEH9_9CYAN</name>
<comment type="subcellular location">
    <subcellularLocation>
        <location evidence="1">Cell membrane</location>
        <topology evidence="1">Multi-pass membrane protein</topology>
    </subcellularLocation>
</comment>
<evidence type="ECO:0000256" key="6">
    <source>
        <dbReference type="SAM" id="Coils"/>
    </source>
</evidence>
<keyword evidence="10" id="KW-1185">Reference proteome</keyword>
<dbReference type="SUPFAM" id="SSF103190">
    <property type="entry name" value="Sensory domain-like"/>
    <property type="match status" value="1"/>
</dbReference>
<keyword evidence="3 7" id="KW-0812">Transmembrane</keyword>
<feature type="transmembrane region" description="Helical" evidence="7">
    <location>
        <begin position="319"/>
        <end position="341"/>
    </location>
</feature>
<dbReference type="OrthoDB" id="528225at2"/>
<feature type="coiled-coil region" evidence="6">
    <location>
        <begin position="393"/>
        <end position="420"/>
    </location>
</feature>
<accession>A0A139XEH9</accession>
<dbReference type="PROSITE" id="PS50885">
    <property type="entry name" value="HAMP"/>
    <property type="match status" value="1"/>
</dbReference>
<dbReference type="RefSeq" id="WP_033335724.1">
    <property type="nucleotide sequence ID" value="NZ_KQ976354.1"/>
</dbReference>
<dbReference type="InterPro" id="IPR033479">
    <property type="entry name" value="dCache_1"/>
</dbReference>
<dbReference type="STRING" id="128403.WA1_13415"/>
<dbReference type="CDD" id="cd12912">
    <property type="entry name" value="PDC2_MCP_like"/>
    <property type="match status" value="1"/>
</dbReference>
<dbReference type="Gene3D" id="3.30.450.20">
    <property type="entry name" value="PAS domain"/>
    <property type="match status" value="1"/>
</dbReference>
<evidence type="ECO:0000256" key="5">
    <source>
        <dbReference type="ARBA" id="ARBA00023136"/>
    </source>
</evidence>
<gene>
    <name evidence="9" type="ORF">WA1_13415</name>
</gene>
<evidence type="ECO:0000313" key="10">
    <source>
        <dbReference type="Proteomes" id="UP000076925"/>
    </source>
</evidence>